<dbReference type="AlphaFoldDB" id="A0A2U9BKR0"/>
<gene>
    <name evidence="1" type="ORF">SMAX5B_006063</name>
</gene>
<evidence type="ECO:0000313" key="1">
    <source>
        <dbReference type="EMBL" id="AWP04132.1"/>
    </source>
</evidence>
<keyword evidence="2" id="KW-1185">Reference proteome</keyword>
<dbReference type="EMBL" id="CP026249">
    <property type="protein sequence ID" value="AWP04132.1"/>
    <property type="molecule type" value="Genomic_DNA"/>
</dbReference>
<reference evidence="1 2" key="1">
    <citation type="submission" date="2017-12" db="EMBL/GenBank/DDBJ databases">
        <title>Integrating genomic resources of turbot (Scophthalmus maximus) in depth evaluation of genetic and physical mapping variation across individuals.</title>
        <authorList>
            <person name="Martinez P."/>
        </authorList>
    </citation>
    <scope>NUCLEOTIDE SEQUENCE [LARGE SCALE GENOMIC DNA]</scope>
</reference>
<evidence type="ECO:0000313" key="2">
    <source>
        <dbReference type="Proteomes" id="UP000246464"/>
    </source>
</evidence>
<name>A0A2U9BKR0_SCOMX</name>
<protein>
    <submittedName>
        <fullName evidence="1">Putative glypican-5-like</fullName>
    </submittedName>
</protein>
<accession>A0A2U9BKR0</accession>
<sequence length="66" mass="7062">MLLPGDTICPLLETQERFPKLDQVEAWDELGSGRSEGSSIGCDDEDGCQASGDGQENICKCPSLCI</sequence>
<proteinExistence type="predicted"/>
<dbReference type="Proteomes" id="UP000246464">
    <property type="component" value="Chromosome 7"/>
</dbReference>
<organism evidence="1 2">
    <name type="scientific">Scophthalmus maximus</name>
    <name type="common">Turbot</name>
    <name type="synonym">Psetta maxima</name>
    <dbReference type="NCBI Taxonomy" id="52904"/>
    <lineage>
        <taxon>Eukaryota</taxon>
        <taxon>Metazoa</taxon>
        <taxon>Chordata</taxon>
        <taxon>Craniata</taxon>
        <taxon>Vertebrata</taxon>
        <taxon>Euteleostomi</taxon>
        <taxon>Actinopterygii</taxon>
        <taxon>Neopterygii</taxon>
        <taxon>Teleostei</taxon>
        <taxon>Neoteleostei</taxon>
        <taxon>Acanthomorphata</taxon>
        <taxon>Carangaria</taxon>
        <taxon>Pleuronectiformes</taxon>
        <taxon>Pleuronectoidei</taxon>
        <taxon>Scophthalmidae</taxon>
        <taxon>Scophthalmus</taxon>
    </lineage>
</organism>